<dbReference type="Gene3D" id="1.10.510.10">
    <property type="entry name" value="Transferase(Phosphotransferase) domain 1"/>
    <property type="match status" value="1"/>
</dbReference>
<dbReference type="PROSITE" id="PS50011">
    <property type="entry name" value="PROTEIN_KINASE_DOM"/>
    <property type="match status" value="1"/>
</dbReference>
<dbReference type="InterPro" id="IPR008271">
    <property type="entry name" value="Ser/Thr_kinase_AS"/>
</dbReference>
<dbReference type="AlphaFoldDB" id="A0A7J7PCH0"/>
<proteinExistence type="predicted"/>
<evidence type="ECO:0000259" key="6">
    <source>
        <dbReference type="PROSITE" id="PS50011"/>
    </source>
</evidence>
<feature type="domain" description="Protein kinase" evidence="6">
    <location>
        <begin position="1"/>
        <end position="296"/>
    </location>
</feature>
<keyword evidence="2" id="KW-0723">Serine/threonine-protein kinase</keyword>
<dbReference type="EMBL" id="JACGCM010000003">
    <property type="protein sequence ID" value="KAF6177119.1"/>
    <property type="molecule type" value="Genomic_DNA"/>
</dbReference>
<dbReference type="GO" id="GO:0004674">
    <property type="term" value="F:protein serine/threonine kinase activity"/>
    <property type="evidence" value="ECO:0007669"/>
    <property type="project" value="UniProtKB-KW"/>
</dbReference>
<evidence type="ECO:0000313" key="8">
    <source>
        <dbReference type="Proteomes" id="UP000541444"/>
    </source>
</evidence>
<name>A0A7J7PCH0_9MAGN</name>
<keyword evidence="3" id="KW-0418">Kinase</keyword>
<sequence length="296" mass="34566">MPCTPQEIDVLRKTIEVAWNQVKIDDVLRSPEDLERLYSEVHHLKLVKHENIIKFYKSWVDNKKKTINMITELFTSGSLRQYRRRHKNVDIKAIKNWARQILQGLDYLHSQKPPILHRDLKCDNIFVNGYREIKIGDLGLATIMQKPTAQSVIGTPEFMDPELYEEEYNELIAVKEIIAKNPQSKYLDVDHDILVQVFGKVKKGCVNFKGPDVTKKFIQSTELLRAQIMEGKESYINLENLFLQYKVENDAKIDSLRDMVTFLRSFERVATSTANVDRLRVLPSLDSLLLYMLIRD</sequence>
<dbReference type="InterPro" id="IPR050588">
    <property type="entry name" value="WNK_Ser-Thr_kinase"/>
</dbReference>
<evidence type="ECO:0000256" key="4">
    <source>
        <dbReference type="ARBA" id="ARBA00047899"/>
    </source>
</evidence>
<dbReference type="SMART" id="SM00220">
    <property type="entry name" value="S_TKc"/>
    <property type="match status" value="1"/>
</dbReference>
<gene>
    <name evidence="7" type="ORF">GIB67_005107</name>
</gene>
<comment type="caution">
    <text evidence="7">The sequence shown here is derived from an EMBL/GenBank/DDBJ whole genome shotgun (WGS) entry which is preliminary data.</text>
</comment>
<keyword evidence="3" id="KW-0808">Transferase</keyword>
<evidence type="ECO:0000256" key="3">
    <source>
        <dbReference type="ARBA" id="ARBA00022777"/>
    </source>
</evidence>
<comment type="catalytic activity">
    <reaction evidence="5">
        <text>L-seryl-[protein] + ATP = O-phospho-L-seryl-[protein] + ADP + H(+)</text>
        <dbReference type="Rhea" id="RHEA:17989"/>
        <dbReference type="Rhea" id="RHEA-COMP:9863"/>
        <dbReference type="Rhea" id="RHEA-COMP:11604"/>
        <dbReference type="ChEBI" id="CHEBI:15378"/>
        <dbReference type="ChEBI" id="CHEBI:29999"/>
        <dbReference type="ChEBI" id="CHEBI:30616"/>
        <dbReference type="ChEBI" id="CHEBI:83421"/>
        <dbReference type="ChEBI" id="CHEBI:456216"/>
        <dbReference type="EC" id="2.7.11.1"/>
    </reaction>
</comment>
<comment type="catalytic activity">
    <reaction evidence="4">
        <text>L-threonyl-[protein] + ATP = O-phospho-L-threonyl-[protein] + ADP + H(+)</text>
        <dbReference type="Rhea" id="RHEA:46608"/>
        <dbReference type="Rhea" id="RHEA-COMP:11060"/>
        <dbReference type="Rhea" id="RHEA-COMP:11605"/>
        <dbReference type="ChEBI" id="CHEBI:15378"/>
        <dbReference type="ChEBI" id="CHEBI:30013"/>
        <dbReference type="ChEBI" id="CHEBI:30616"/>
        <dbReference type="ChEBI" id="CHEBI:61977"/>
        <dbReference type="ChEBI" id="CHEBI:456216"/>
        <dbReference type="EC" id="2.7.11.1"/>
    </reaction>
</comment>
<dbReference type="Pfam" id="PF00069">
    <property type="entry name" value="Pkinase"/>
    <property type="match status" value="1"/>
</dbReference>
<evidence type="ECO:0000256" key="2">
    <source>
        <dbReference type="ARBA" id="ARBA00022527"/>
    </source>
</evidence>
<organism evidence="7 8">
    <name type="scientific">Kingdonia uniflora</name>
    <dbReference type="NCBI Taxonomy" id="39325"/>
    <lineage>
        <taxon>Eukaryota</taxon>
        <taxon>Viridiplantae</taxon>
        <taxon>Streptophyta</taxon>
        <taxon>Embryophyta</taxon>
        <taxon>Tracheophyta</taxon>
        <taxon>Spermatophyta</taxon>
        <taxon>Magnoliopsida</taxon>
        <taxon>Ranunculales</taxon>
        <taxon>Circaeasteraceae</taxon>
        <taxon>Kingdonia</taxon>
    </lineage>
</organism>
<dbReference type="SUPFAM" id="SSF56112">
    <property type="entry name" value="Protein kinase-like (PK-like)"/>
    <property type="match status" value="1"/>
</dbReference>
<dbReference type="InterPro" id="IPR000719">
    <property type="entry name" value="Prot_kinase_dom"/>
</dbReference>
<dbReference type="Gene3D" id="3.30.200.20">
    <property type="entry name" value="Phosphorylase Kinase, domain 1"/>
    <property type="match status" value="1"/>
</dbReference>
<dbReference type="EC" id="2.7.11.1" evidence="1"/>
<accession>A0A7J7PCH0</accession>
<dbReference type="InterPro" id="IPR011009">
    <property type="entry name" value="Kinase-like_dom_sf"/>
</dbReference>
<reference evidence="7 8" key="1">
    <citation type="journal article" date="2020" name="IScience">
        <title>Genome Sequencing of the Endangered Kingdonia uniflora (Circaeasteraceae, Ranunculales) Reveals Potential Mechanisms of Evolutionary Specialization.</title>
        <authorList>
            <person name="Sun Y."/>
            <person name="Deng T."/>
            <person name="Zhang A."/>
            <person name="Moore M.J."/>
            <person name="Landis J.B."/>
            <person name="Lin N."/>
            <person name="Zhang H."/>
            <person name="Zhang X."/>
            <person name="Huang J."/>
            <person name="Zhang X."/>
            <person name="Sun H."/>
            <person name="Wang H."/>
        </authorList>
    </citation>
    <scope>NUCLEOTIDE SEQUENCE [LARGE SCALE GENOMIC DNA]</scope>
    <source>
        <strain evidence="7">TB1705</strain>
        <tissue evidence="7">Leaf</tissue>
    </source>
</reference>
<evidence type="ECO:0000313" key="7">
    <source>
        <dbReference type="EMBL" id="KAF6177119.1"/>
    </source>
</evidence>
<dbReference type="OrthoDB" id="4062651at2759"/>
<dbReference type="PANTHER" id="PTHR13902">
    <property type="entry name" value="SERINE/THREONINE-PROTEIN KINASE WNK WITH NO LYSINE -RELATED"/>
    <property type="match status" value="1"/>
</dbReference>
<evidence type="ECO:0000256" key="1">
    <source>
        <dbReference type="ARBA" id="ARBA00012513"/>
    </source>
</evidence>
<dbReference type="GO" id="GO:0005524">
    <property type="term" value="F:ATP binding"/>
    <property type="evidence" value="ECO:0007669"/>
    <property type="project" value="InterPro"/>
</dbReference>
<keyword evidence="8" id="KW-1185">Reference proteome</keyword>
<protein>
    <recommendedName>
        <fullName evidence="1">non-specific serine/threonine protein kinase</fullName>
        <ecNumber evidence="1">2.7.11.1</ecNumber>
    </recommendedName>
</protein>
<evidence type="ECO:0000256" key="5">
    <source>
        <dbReference type="ARBA" id="ARBA00048679"/>
    </source>
</evidence>
<dbReference type="Proteomes" id="UP000541444">
    <property type="component" value="Unassembled WGS sequence"/>
</dbReference>
<dbReference type="PROSITE" id="PS00108">
    <property type="entry name" value="PROTEIN_KINASE_ST"/>
    <property type="match status" value="1"/>
</dbReference>